<proteinExistence type="predicted"/>
<feature type="domain" description="Reverse transcriptase" evidence="1">
    <location>
        <begin position="17"/>
        <end position="91"/>
    </location>
</feature>
<keyword evidence="3" id="KW-1185">Reference proteome</keyword>
<comment type="caution">
    <text evidence="2">The sequence shown here is derived from an EMBL/GenBank/DDBJ whole genome shotgun (WGS) entry which is preliminary data.</text>
</comment>
<reference evidence="2" key="1">
    <citation type="submission" date="2023-07" db="EMBL/GenBank/DDBJ databases">
        <title>Chromosome-level genome assembly of Artemia franciscana.</title>
        <authorList>
            <person name="Jo E."/>
        </authorList>
    </citation>
    <scope>NUCLEOTIDE SEQUENCE</scope>
    <source>
        <tissue evidence="2">Whole body</tissue>
    </source>
</reference>
<sequence>MGNPLFSLVYLLDPKVVVKVNGEFTKGLEMKKALRQGDPLSPCLFEIYMDPLFKRVESKIKGLPLTNGMNVTALAFMDDGNFVEGNLEEVKQVSLGPQWEKEANLDQKQGHVLLHIFFTFETPEDTQVLKDINLKQSDYEDSLTAFTREAGTSKLIRLPGALDFSERLITKNWKAQIASTPEGFLWNQLYKMKSEEDTKTVCCNYERSIACAICGRFSAILLKLRSALKRKKKYKKLDNKSGDQDDDFLSYRERENKLLDFAQATFSIEEEEEIQKVR</sequence>
<dbReference type="AlphaFoldDB" id="A0AA88IET0"/>
<dbReference type="Proteomes" id="UP001187531">
    <property type="component" value="Unassembled WGS sequence"/>
</dbReference>
<accession>A0AA88IET0</accession>
<evidence type="ECO:0000259" key="1">
    <source>
        <dbReference type="Pfam" id="PF00078"/>
    </source>
</evidence>
<evidence type="ECO:0000313" key="3">
    <source>
        <dbReference type="Proteomes" id="UP001187531"/>
    </source>
</evidence>
<gene>
    <name evidence="2" type="ORF">QYM36_004399</name>
</gene>
<organism evidence="2 3">
    <name type="scientific">Artemia franciscana</name>
    <name type="common">Brine shrimp</name>
    <name type="synonym">Artemia sanfranciscana</name>
    <dbReference type="NCBI Taxonomy" id="6661"/>
    <lineage>
        <taxon>Eukaryota</taxon>
        <taxon>Metazoa</taxon>
        <taxon>Ecdysozoa</taxon>
        <taxon>Arthropoda</taxon>
        <taxon>Crustacea</taxon>
        <taxon>Branchiopoda</taxon>
        <taxon>Anostraca</taxon>
        <taxon>Artemiidae</taxon>
        <taxon>Artemia</taxon>
    </lineage>
</organism>
<dbReference type="Pfam" id="PF00078">
    <property type="entry name" value="RVT_1"/>
    <property type="match status" value="1"/>
</dbReference>
<evidence type="ECO:0000313" key="2">
    <source>
        <dbReference type="EMBL" id="KAK2720502.1"/>
    </source>
</evidence>
<dbReference type="EMBL" id="JAVRJZ010000007">
    <property type="protein sequence ID" value="KAK2720502.1"/>
    <property type="molecule type" value="Genomic_DNA"/>
</dbReference>
<protein>
    <recommendedName>
        <fullName evidence="1">Reverse transcriptase domain-containing protein</fullName>
    </recommendedName>
</protein>
<name>A0AA88IET0_ARTSF</name>
<dbReference type="InterPro" id="IPR000477">
    <property type="entry name" value="RT_dom"/>
</dbReference>